<accession>A0A444Y7S8</accession>
<evidence type="ECO:0000313" key="3">
    <source>
        <dbReference type="EMBL" id="RYQ98012.1"/>
    </source>
</evidence>
<proteinExistence type="predicted"/>
<protein>
    <recommendedName>
        <fullName evidence="5">Polyprotein</fullName>
    </recommendedName>
</protein>
<feature type="compositionally biased region" description="Polar residues" evidence="2">
    <location>
        <begin position="360"/>
        <end position="369"/>
    </location>
</feature>
<evidence type="ECO:0000256" key="1">
    <source>
        <dbReference type="SAM" id="Coils"/>
    </source>
</evidence>
<evidence type="ECO:0000256" key="2">
    <source>
        <dbReference type="SAM" id="MobiDB-lite"/>
    </source>
</evidence>
<dbReference type="AlphaFoldDB" id="A0A444Y7S8"/>
<feature type="compositionally biased region" description="Basic and acidic residues" evidence="2">
    <location>
        <begin position="333"/>
        <end position="349"/>
    </location>
</feature>
<sequence>MMHYLIVILKYWRSTPVVSEPEDETTETSEQEDEESEGDYEADLSAIAMVNPTMHCIVVILKYWRSTPVVSEPQVDTRKKKAKTALCNSDDTIPCIATLRSYEEEFPPLVIQTDEKKITRRPYVIPQGITPHGHQATTPQEEVLNWHTDNAVSQNKVLLRIDHTLDTLVEKTEGLSVQLSSMAEQVAELKDRLSAQAFQLDQELKAYIDNRYFGPEFQKKNRELDQVKAQLRQIEMDKSKTTVPQTLSIDPLSMYAKPYPSYSPVLFPSTYSPPETPDYDSIFKSTYHLARQANTKRSISPQGRHHSSLPRPQQPQPSLQSRPHPPWKPGNFFRDETSSNVPMKDKGIKEGSPAPGRSIYTLTLDTQSPSEEITGESEDETTETSEQEDEESEGDYEADLSAIAMVNPIDGTPRPHFDLKVKTSVYDKPIKAVALMDTGSCATVVKPHVLPKEMWAPFSKKFAAANSELLTITQIHPNPKYFDVDTPFCTIPIIQGPIPEEMMWYIWALSSLYPCAIIIPLFPVYHILCNSTQAQSHLVKLFAMYAPLGAWRGMLYNMIEQHQLWDKPSRTKRKFCCFVTLQRDYFAGCKAHNEKTHTKNKVDIVGYSTIWPTDEKTVLNALAKYLCQLWQPGLYGEKDVVEGLPFQSDVPPITLQEFQSRFITSGIINQFGQYSFYAPTDLPSTSTQAPSRYSGEDLNSEDPGGRVYALPPSPTRIDAGIPDDAEGPKSDPYDPYLQDAQDPNEENTEDPFLYLQDPDTDFRAVNLASDSSFSDGDGTLPEDYFKPSLY</sequence>
<name>A0A444Y7S8_ARAHY</name>
<dbReference type="Proteomes" id="UP000289738">
    <property type="component" value="Chromosome B08"/>
</dbReference>
<gene>
    <name evidence="3" type="ORF">Ahy_B08g094085</name>
</gene>
<dbReference type="InterPro" id="IPR053098">
    <property type="entry name" value="Petuviruses_polyprotein"/>
</dbReference>
<feature type="coiled-coil region" evidence="1">
    <location>
        <begin position="190"/>
        <end position="237"/>
    </location>
</feature>
<keyword evidence="1" id="KW-0175">Coiled coil</keyword>
<feature type="compositionally biased region" description="Acidic residues" evidence="2">
    <location>
        <begin position="20"/>
        <end position="40"/>
    </location>
</feature>
<evidence type="ECO:0008006" key="5">
    <source>
        <dbReference type="Google" id="ProtNLM"/>
    </source>
</evidence>
<reference evidence="3 4" key="1">
    <citation type="submission" date="2019-01" db="EMBL/GenBank/DDBJ databases">
        <title>Sequencing of cultivated peanut Arachis hypogaea provides insights into genome evolution and oil improvement.</title>
        <authorList>
            <person name="Chen X."/>
        </authorList>
    </citation>
    <scope>NUCLEOTIDE SEQUENCE [LARGE SCALE GENOMIC DNA]</scope>
    <source>
        <strain evidence="4">cv. Fuhuasheng</strain>
        <tissue evidence="3">Leaves</tissue>
    </source>
</reference>
<feature type="region of interest" description="Disordered" evidence="2">
    <location>
        <begin position="682"/>
        <end position="790"/>
    </location>
</feature>
<organism evidence="3 4">
    <name type="scientific">Arachis hypogaea</name>
    <name type="common">Peanut</name>
    <dbReference type="NCBI Taxonomy" id="3818"/>
    <lineage>
        <taxon>Eukaryota</taxon>
        <taxon>Viridiplantae</taxon>
        <taxon>Streptophyta</taxon>
        <taxon>Embryophyta</taxon>
        <taxon>Tracheophyta</taxon>
        <taxon>Spermatophyta</taxon>
        <taxon>Magnoliopsida</taxon>
        <taxon>eudicotyledons</taxon>
        <taxon>Gunneridae</taxon>
        <taxon>Pentapetalae</taxon>
        <taxon>rosids</taxon>
        <taxon>fabids</taxon>
        <taxon>Fabales</taxon>
        <taxon>Fabaceae</taxon>
        <taxon>Papilionoideae</taxon>
        <taxon>50 kb inversion clade</taxon>
        <taxon>dalbergioids sensu lato</taxon>
        <taxon>Dalbergieae</taxon>
        <taxon>Pterocarpus clade</taxon>
        <taxon>Arachis</taxon>
    </lineage>
</organism>
<evidence type="ECO:0000313" key="4">
    <source>
        <dbReference type="Proteomes" id="UP000289738"/>
    </source>
</evidence>
<dbReference type="PANTHER" id="PTHR48435">
    <property type="entry name" value="POLYPROTEIN"/>
    <property type="match status" value="1"/>
</dbReference>
<feature type="compositionally biased region" description="Polar residues" evidence="2">
    <location>
        <begin position="682"/>
        <end position="691"/>
    </location>
</feature>
<dbReference type="PANTHER" id="PTHR48435:SF1">
    <property type="entry name" value="POLYPROTEIN"/>
    <property type="match status" value="1"/>
</dbReference>
<feature type="compositionally biased region" description="Acidic residues" evidence="2">
    <location>
        <begin position="373"/>
        <end position="395"/>
    </location>
</feature>
<feature type="region of interest" description="Disordered" evidence="2">
    <location>
        <begin position="19"/>
        <end position="40"/>
    </location>
</feature>
<keyword evidence="4" id="KW-1185">Reference proteome</keyword>
<dbReference type="EMBL" id="SDMP01000018">
    <property type="protein sequence ID" value="RYQ98012.1"/>
    <property type="molecule type" value="Genomic_DNA"/>
</dbReference>
<comment type="caution">
    <text evidence="3">The sequence shown here is derived from an EMBL/GenBank/DDBJ whole genome shotgun (WGS) entry which is preliminary data.</text>
</comment>
<feature type="region of interest" description="Disordered" evidence="2">
    <location>
        <begin position="294"/>
        <end position="395"/>
    </location>
</feature>